<dbReference type="GeneID" id="31361782"/>
<dbReference type="PROSITE" id="PS50238">
    <property type="entry name" value="RHOGAP"/>
    <property type="match status" value="1"/>
</dbReference>
<dbReference type="AlphaFoldDB" id="D3BCS1"/>
<dbReference type="GO" id="GO:0005096">
    <property type="term" value="F:GTPase activator activity"/>
    <property type="evidence" value="ECO:0007669"/>
    <property type="project" value="UniProtKB-KW"/>
</dbReference>
<dbReference type="GO" id="GO:0007165">
    <property type="term" value="P:signal transduction"/>
    <property type="evidence" value="ECO:0007669"/>
    <property type="project" value="InterPro"/>
</dbReference>
<dbReference type="InParanoid" id="D3BCS1"/>
<dbReference type="EMBL" id="ADBJ01000028">
    <property type="protein sequence ID" value="EFA80713.1"/>
    <property type="molecule type" value="Genomic_DNA"/>
</dbReference>
<evidence type="ECO:0000259" key="6">
    <source>
        <dbReference type="PROSITE" id="PS50238"/>
    </source>
</evidence>
<dbReference type="SUPFAM" id="SSF48350">
    <property type="entry name" value="GTPase activation domain, GAP"/>
    <property type="match status" value="1"/>
</dbReference>
<feature type="domain" description="Rho-GAP" evidence="6">
    <location>
        <begin position="11"/>
        <end position="138"/>
    </location>
</feature>
<keyword evidence="2" id="KW-0343">GTPase activation</keyword>
<evidence type="ECO:0000313" key="7">
    <source>
        <dbReference type="EMBL" id="EFA80713.1"/>
    </source>
</evidence>
<dbReference type="Gene3D" id="1.10.555.10">
    <property type="entry name" value="Rho GTPase activation protein"/>
    <property type="match status" value="1"/>
</dbReference>
<evidence type="ECO:0000256" key="5">
    <source>
        <dbReference type="SAM" id="MobiDB-lite"/>
    </source>
</evidence>
<protein>
    <recommendedName>
        <fullName evidence="6">Rho-GAP domain-containing protein</fullName>
    </recommendedName>
</protein>
<dbReference type="InterPro" id="IPR000198">
    <property type="entry name" value="RhoGAP_dom"/>
</dbReference>
<proteinExistence type="predicted"/>
<keyword evidence="8" id="KW-1185">Reference proteome</keyword>
<evidence type="ECO:0000256" key="2">
    <source>
        <dbReference type="ARBA" id="ARBA00022468"/>
    </source>
</evidence>
<dbReference type="PANTHER" id="PTHR23176:SF127">
    <property type="entry name" value="RHO GTPASE-ACTIVATING PROTEIN GACJ"/>
    <property type="match status" value="1"/>
</dbReference>
<dbReference type="Proteomes" id="UP000001396">
    <property type="component" value="Unassembled WGS sequence"/>
</dbReference>
<evidence type="ECO:0000256" key="3">
    <source>
        <dbReference type="ARBA" id="ARBA00022490"/>
    </source>
</evidence>
<dbReference type="PANTHER" id="PTHR23176">
    <property type="entry name" value="RHO/RAC/CDC GTPASE-ACTIVATING PROTEIN"/>
    <property type="match status" value="1"/>
</dbReference>
<sequence>MKNKKIYNFWNNLGGNGGSPQSGNSPNNGSPVNSRNSKHQNDSENQDASSGGSGNGSGGGSSSNQVFNVHLNELFKRFNRINEDDLVPNIAYHITTNIRELGGLTTEASLLKLFIRELPDPLLTFALYESFVKSHNGS</sequence>
<evidence type="ECO:0000256" key="1">
    <source>
        <dbReference type="ARBA" id="ARBA00004496"/>
    </source>
</evidence>
<gene>
    <name evidence="7" type="ORF">PPL_06299</name>
</gene>
<dbReference type="InterPro" id="IPR008936">
    <property type="entry name" value="Rho_GTPase_activation_prot"/>
</dbReference>
<dbReference type="GO" id="GO:0005737">
    <property type="term" value="C:cytoplasm"/>
    <property type="evidence" value="ECO:0007669"/>
    <property type="project" value="UniProtKB-SubCell"/>
</dbReference>
<organism evidence="7 8">
    <name type="scientific">Heterostelium pallidum (strain ATCC 26659 / Pp 5 / PN500)</name>
    <name type="common">Cellular slime mold</name>
    <name type="synonym">Polysphondylium pallidum</name>
    <dbReference type="NCBI Taxonomy" id="670386"/>
    <lineage>
        <taxon>Eukaryota</taxon>
        <taxon>Amoebozoa</taxon>
        <taxon>Evosea</taxon>
        <taxon>Eumycetozoa</taxon>
        <taxon>Dictyostelia</taxon>
        <taxon>Acytosteliales</taxon>
        <taxon>Acytosteliaceae</taxon>
        <taxon>Heterostelium</taxon>
    </lineage>
</organism>
<dbReference type="Pfam" id="PF00620">
    <property type="entry name" value="RhoGAP"/>
    <property type="match status" value="1"/>
</dbReference>
<feature type="compositionally biased region" description="Gly residues" evidence="5">
    <location>
        <begin position="51"/>
        <end position="61"/>
    </location>
</feature>
<comment type="function">
    <text evidence="4">Rho GTPase-activating protein involved in the signal transduction pathway.</text>
</comment>
<comment type="subcellular location">
    <subcellularLocation>
        <location evidence="1">Cytoplasm</location>
    </subcellularLocation>
</comment>
<evidence type="ECO:0000256" key="4">
    <source>
        <dbReference type="ARBA" id="ARBA00037092"/>
    </source>
</evidence>
<feature type="region of interest" description="Disordered" evidence="5">
    <location>
        <begin position="1"/>
        <end position="64"/>
    </location>
</feature>
<keyword evidence="3" id="KW-0963">Cytoplasm</keyword>
<evidence type="ECO:0000313" key="8">
    <source>
        <dbReference type="Proteomes" id="UP000001396"/>
    </source>
</evidence>
<comment type="caution">
    <text evidence="7">The sequence shown here is derived from an EMBL/GenBank/DDBJ whole genome shotgun (WGS) entry which is preliminary data.</text>
</comment>
<accession>D3BCS1</accession>
<reference evidence="7 8" key="1">
    <citation type="journal article" date="2011" name="Genome Res.">
        <title>Phylogeny-wide analysis of social amoeba genomes highlights ancient origins for complex intercellular communication.</title>
        <authorList>
            <person name="Heidel A.J."/>
            <person name="Lawal H.M."/>
            <person name="Felder M."/>
            <person name="Schilde C."/>
            <person name="Helps N.R."/>
            <person name="Tunggal B."/>
            <person name="Rivero F."/>
            <person name="John U."/>
            <person name="Schleicher M."/>
            <person name="Eichinger L."/>
            <person name="Platzer M."/>
            <person name="Noegel A.A."/>
            <person name="Schaap P."/>
            <person name="Gloeckner G."/>
        </authorList>
    </citation>
    <scope>NUCLEOTIDE SEQUENCE [LARGE SCALE GENOMIC DNA]</scope>
    <source>
        <strain evidence="8">ATCC 26659 / Pp 5 / PN500</strain>
    </source>
</reference>
<dbReference type="InterPro" id="IPR050729">
    <property type="entry name" value="Rho-GAP"/>
</dbReference>
<feature type="compositionally biased region" description="Low complexity" evidence="5">
    <location>
        <begin position="21"/>
        <end position="35"/>
    </location>
</feature>
<name>D3BCS1_HETP5</name>
<dbReference type="RefSeq" id="XP_020432833.1">
    <property type="nucleotide sequence ID" value="XM_020577159.1"/>
</dbReference>